<dbReference type="RefSeq" id="WP_212988195.1">
    <property type="nucleotide sequence ID" value="NZ_BAABEA010000009.1"/>
</dbReference>
<dbReference type="AlphaFoldDB" id="A0A919VK12"/>
<evidence type="ECO:0008006" key="4">
    <source>
        <dbReference type="Google" id="ProtNLM"/>
    </source>
</evidence>
<evidence type="ECO:0000313" key="2">
    <source>
        <dbReference type="EMBL" id="GIM66085.1"/>
    </source>
</evidence>
<organism evidence="2 3">
    <name type="scientific">Actinoplanes auranticolor</name>
    <dbReference type="NCBI Taxonomy" id="47988"/>
    <lineage>
        <taxon>Bacteria</taxon>
        <taxon>Bacillati</taxon>
        <taxon>Actinomycetota</taxon>
        <taxon>Actinomycetes</taxon>
        <taxon>Micromonosporales</taxon>
        <taxon>Micromonosporaceae</taxon>
        <taxon>Actinoplanes</taxon>
    </lineage>
</organism>
<proteinExistence type="predicted"/>
<comment type="caution">
    <text evidence="2">The sequence shown here is derived from an EMBL/GenBank/DDBJ whole genome shotgun (WGS) entry which is preliminary data.</text>
</comment>
<accession>A0A919VK12</accession>
<protein>
    <recommendedName>
        <fullName evidence="4">DUF4260 family protein</fullName>
    </recommendedName>
</protein>
<gene>
    <name evidence="2" type="ORF">Aau02nite_21600</name>
</gene>
<keyword evidence="1" id="KW-0812">Transmembrane</keyword>
<evidence type="ECO:0000313" key="3">
    <source>
        <dbReference type="Proteomes" id="UP000681340"/>
    </source>
</evidence>
<dbReference type="InterPro" id="IPR025356">
    <property type="entry name" value="DUF4260"/>
</dbReference>
<sequence>MPSAELAPAGEQTPGVVTGRPLTWLRIEGLAVAGAAVVLFAATGHSWWLLPALFLVPDLSWLAYLAGPKAGAWFYNLAHSAPLPLALLGAGAWWDNSALTVAGAVGLFHLGLDRLLRYGLKYDHSFGLTHLGSHGPRQHH</sequence>
<evidence type="ECO:0000256" key="1">
    <source>
        <dbReference type="SAM" id="Phobius"/>
    </source>
</evidence>
<keyword evidence="1" id="KW-0472">Membrane</keyword>
<reference evidence="2" key="1">
    <citation type="submission" date="2021-03" db="EMBL/GenBank/DDBJ databases">
        <title>Whole genome shotgun sequence of Actinoplanes auranticolor NBRC 12245.</title>
        <authorList>
            <person name="Komaki H."/>
            <person name="Tamura T."/>
        </authorList>
    </citation>
    <scope>NUCLEOTIDE SEQUENCE</scope>
    <source>
        <strain evidence="2">NBRC 12245</strain>
    </source>
</reference>
<feature type="transmembrane region" description="Helical" evidence="1">
    <location>
        <begin position="30"/>
        <end position="50"/>
    </location>
</feature>
<dbReference type="Pfam" id="PF14079">
    <property type="entry name" value="DUF4260"/>
    <property type="match status" value="1"/>
</dbReference>
<keyword evidence="1" id="KW-1133">Transmembrane helix</keyword>
<dbReference type="EMBL" id="BOQL01000018">
    <property type="protein sequence ID" value="GIM66085.1"/>
    <property type="molecule type" value="Genomic_DNA"/>
</dbReference>
<feature type="transmembrane region" description="Helical" evidence="1">
    <location>
        <begin position="92"/>
        <end position="112"/>
    </location>
</feature>
<keyword evidence="3" id="KW-1185">Reference proteome</keyword>
<name>A0A919VK12_9ACTN</name>
<dbReference type="Proteomes" id="UP000681340">
    <property type="component" value="Unassembled WGS sequence"/>
</dbReference>